<feature type="signal peptide" evidence="2">
    <location>
        <begin position="1"/>
        <end position="18"/>
    </location>
</feature>
<name>A0A177B9Q3_9BILA</name>
<comment type="caution">
    <text evidence="3">The sequence shown here is derived from an EMBL/GenBank/DDBJ whole genome shotgun (WGS) entry which is preliminary data.</text>
</comment>
<keyword evidence="1" id="KW-0812">Transmembrane</keyword>
<keyword evidence="4" id="KW-1185">Reference proteome</keyword>
<sequence length="142" mass="16764">MISFKHILFLQCLTTCSAWGNLKMFKKKSTCPLYQVTVKSRHDFILPCLNNNKFMNVVRVYVWNFTGHFHESQNIQESTNFKKSVDSFQITYDYSLIVQFVKNSNITGILKCHYNNVCLSSYIVSCMQFYYLPFIYFVIISI</sequence>
<gene>
    <name evidence="3" type="ORF">A3Q56_01947</name>
</gene>
<organism evidence="3 4">
    <name type="scientific">Intoshia linei</name>
    <dbReference type="NCBI Taxonomy" id="1819745"/>
    <lineage>
        <taxon>Eukaryota</taxon>
        <taxon>Metazoa</taxon>
        <taxon>Spiralia</taxon>
        <taxon>Lophotrochozoa</taxon>
        <taxon>Mesozoa</taxon>
        <taxon>Orthonectida</taxon>
        <taxon>Rhopaluridae</taxon>
        <taxon>Intoshia</taxon>
    </lineage>
</organism>
<keyword evidence="1" id="KW-0472">Membrane</keyword>
<evidence type="ECO:0000256" key="2">
    <source>
        <dbReference type="SAM" id="SignalP"/>
    </source>
</evidence>
<evidence type="ECO:0000313" key="4">
    <source>
        <dbReference type="Proteomes" id="UP000078046"/>
    </source>
</evidence>
<dbReference type="AlphaFoldDB" id="A0A177B9Q3"/>
<keyword evidence="1" id="KW-1133">Transmembrane helix</keyword>
<dbReference type="EMBL" id="LWCA01000166">
    <property type="protein sequence ID" value="OAF70281.1"/>
    <property type="molecule type" value="Genomic_DNA"/>
</dbReference>
<evidence type="ECO:0000256" key="1">
    <source>
        <dbReference type="SAM" id="Phobius"/>
    </source>
</evidence>
<feature type="chain" id="PRO_5008056903" evidence="2">
    <location>
        <begin position="19"/>
        <end position="142"/>
    </location>
</feature>
<dbReference type="Proteomes" id="UP000078046">
    <property type="component" value="Unassembled WGS sequence"/>
</dbReference>
<keyword evidence="2" id="KW-0732">Signal</keyword>
<proteinExistence type="predicted"/>
<reference evidence="3 4" key="1">
    <citation type="submission" date="2016-04" db="EMBL/GenBank/DDBJ databases">
        <title>The genome of Intoshia linei affirms orthonectids as highly simplified spiralians.</title>
        <authorList>
            <person name="Mikhailov K.V."/>
            <person name="Slusarev G.S."/>
            <person name="Nikitin M.A."/>
            <person name="Logacheva M.D."/>
            <person name="Penin A."/>
            <person name="Aleoshin V."/>
            <person name="Panchin Y.V."/>
        </authorList>
    </citation>
    <scope>NUCLEOTIDE SEQUENCE [LARGE SCALE GENOMIC DNA]</scope>
    <source>
        <strain evidence="3">Intl2013</strain>
        <tissue evidence="3">Whole animal</tissue>
    </source>
</reference>
<accession>A0A177B9Q3</accession>
<feature type="transmembrane region" description="Helical" evidence="1">
    <location>
        <begin position="119"/>
        <end position="139"/>
    </location>
</feature>
<protein>
    <submittedName>
        <fullName evidence="3">Uncharacterized protein</fullName>
    </submittedName>
</protein>
<evidence type="ECO:0000313" key="3">
    <source>
        <dbReference type="EMBL" id="OAF70281.1"/>
    </source>
</evidence>